<dbReference type="GO" id="GO:0051536">
    <property type="term" value="F:iron-sulfur cluster binding"/>
    <property type="evidence" value="ECO:0007669"/>
    <property type="project" value="UniProtKB-KW"/>
</dbReference>
<proteinExistence type="predicted"/>
<dbReference type="InterPro" id="IPR015931">
    <property type="entry name" value="Acnase/IPM_dHydase_lsu_aba_1/3"/>
</dbReference>
<feature type="domain" description="Aconitase/3-isopropylmalate dehydratase large subunit alpha/beta/alpha" evidence="5">
    <location>
        <begin position="71"/>
        <end position="135"/>
    </location>
</feature>
<evidence type="ECO:0000313" key="6">
    <source>
        <dbReference type="EMBL" id="KAK2842605.1"/>
    </source>
</evidence>
<evidence type="ECO:0000313" key="7">
    <source>
        <dbReference type="Proteomes" id="UP001187415"/>
    </source>
</evidence>
<dbReference type="EMBL" id="JAUPFM010000009">
    <property type="protein sequence ID" value="KAK2842605.1"/>
    <property type="molecule type" value="Genomic_DNA"/>
</dbReference>
<comment type="caution">
    <text evidence="6">The sequence shown here is derived from an EMBL/GenBank/DDBJ whole genome shotgun (WGS) entry which is preliminary data.</text>
</comment>
<evidence type="ECO:0000256" key="1">
    <source>
        <dbReference type="ARBA" id="ARBA00022723"/>
    </source>
</evidence>
<evidence type="ECO:0000256" key="3">
    <source>
        <dbReference type="ARBA" id="ARBA00023014"/>
    </source>
</evidence>
<dbReference type="Proteomes" id="UP001187415">
    <property type="component" value="Unassembled WGS sequence"/>
</dbReference>
<dbReference type="InterPro" id="IPR006249">
    <property type="entry name" value="Aconitase/IRP2"/>
</dbReference>
<dbReference type="InterPro" id="IPR036008">
    <property type="entry name" value="Aconitase_4Fe-4S_dom"/>
</dbReference>
<sequence>MALTSPVKEHPYSRLIDILKDGRTKFFNPQKLNDPRYDKLPLSIRVLLEAAVRNCDGFYTKEDDVQSILDWQQQQNKAEVPFSPARVLLQDFTGIPAMVDLAAMRDAVAKQGGDPSLVNPRCPTDLVVDHSLQIDYNKCAIQNAPNPGGGEGPNPSQGPSRSTPSRPPSRGGSQCRGQRSSCNKAACSDPPASPGQSPASVQQIENTPLLCPFHMKPVSETETTVKNQEMELIRNKERLEFFKWCSKAFKNVNVVPRMSAQSTR</sequence>
<feature type="region of interest" description="Disordered" evidence="4">
    <location>
        <begin position="140"/>
        <end position="201"/>
    </location>
</feature>
<dbReference type="Pfam" id="PF00330">
    <property type="entry name" value="Aconitase"/>
    <property type="match status" value="1"/>
</dbReference>
<dbReference type="GO" id="GO:0046872">
    <property type="term" value="F:metal ion binding"/>
    <property type="evidence" value="ECO:0007669"/>
    <property type="project" value="UniProtKB-KW"/>
</dbReference>
<evidence type="ECO:0000256" key="2">
    <source>
        <dbReference type="ARBA" id="ARBA00023004"/>
    </source>
</evidence>
<keyword evidence="2" id="KW-0408">Iron</keyword>
<evidence type="ECO:0000256" key="4">
    <source>
        <dbReference type="SAM" id="MobiDB-lite"/>
    </source>
</evidence>
<keyword evidence="1" id="KW-0479">Metal-binding</keyword>
<organism evidence="6 7">
    <name type="scientific">Channa striata</name>
    <name type="common">Snakehead murrel</name>
    <name type="synonym">Ophicephalus striatus</name>
    <dbReference type="NCBI Taxonomy" id="64152"/>
    <lineage>
        <taxon>Eukaryota</taxon>
        <taxon>Metazoa</taxon>
        <taxon>Chordata</taxon>
        <taxon>Craniata</taxon>
        <taxon>Vertebrata</taxon>
        <taxon>Euteleostomi</taxon>
        <taxon>Actinopterygii</taxon>
        <taxon>Neopterygii</taxon>
        <taxon>Teleostei</taxon>
        <taxon>Neoteleostei</taxon>
        <taxon>Acanthomorphata</taxon>
        <taxon>Anabantaria</taxon>
        <taxon>Anabantiformes</taxon>
        <taxon>Channoidei</taxon>
        <taxon>Channidae</taxon>
        <taxon>Channa</taxon>
    </lineage>
</organism>
<accession>A0AA88STD6</accession>
<dbReference type="PANTHER" id="PTHR11670">
    <property type="entry name" value="ACONITASE/IRON-RESPONSIVE ELEMENT FAMILY MEMBER"/>
    <property type="match status" value="1"/>
</dbReference>
<feature type="compositionally biased region" description="Low complexity" evidence="4">
    <location>
        <begin position="153"/>
        <end position="177"/>
    </location>
</feature>
<dbReference type="Gene3D" id="3.30.499.10">
    <property type="entry name" value="Aconitase, domain 3"/>
    <property type="match status" value="2"/>
</dbReference>
<reference evidence="6" key="1">
    <citation type="submission" date="2023-07" db="EMBL/GenBank/DDBJ databases">
        <title>Chromosome-level Genome Assembly of Striped Snakehead (Channa striata).</title>
        <authorList>
            <person name="Liu H."/>
        </authorList>
    </citation>
    <scope>NUCLEOTIDE SEQUENCE</scope>
    <source>
        <strain evidence="6">Gz</strain>
        <tissue evidence="6">Muscle</tissue>
    </source>
</reference>
<protein>
    <recommendedName>
        <fullName evidence="5">Aconitase/3-isopropylmalate dehydratase large subunit alpha/beta/alpha domain-containing protein</fullName>
    </recommendedName>
</protein>
<dbReference type="AlphaFoldDB" id="A0AA88STD6"/>
<evidence type="ECO:0000259" key="5">
    <source>
        <dbReference type="Pfam" id="PF00330"/>
    </source>
</evidence>
<dbReference type="InterPro" id="IPR001030">
    <property type="entry name" value="Acoase/IPM_deHydtase_lsu_aba"/>
</dbReference>
<dbReference type="SUPFAM" id="SSF53732">
    <property type="entry name" value="Aconitase iron-sulfur domain"/>
    <property type="match status" value="1"/>
</dbReference>
<keyword evidence="7" id="KW-1185">Reference proteome</keyword>
<dbReference type="FunFam" id="3.30.499.10:FF:000012">
    <property type="entry name" value="Iron-responsive element binding protein 2"/>
    <property type="match status" value="1"/>
</dbReference>
<keyword evidence="3" id="KW-0411">Iron-sulfur</keyword>
<gene>
    <name evidence="6" type="ORF">Q5P01_012805</name>
</gene>
<name>A0AA88STD6_CHASR</name>